<dbReference type="InterPro" id="IPR036397">
    <property type="entry name" value="RNaseH_sf"/>
</dbReference>
<dbReference type="PANTHER" id="PTHR46060:SF1">
    <property type="entry name" value="MARINER MOS1 TRANSPOSASE-LIKE PROTEIN"/>
    <property type="match status" value="1"/>
</dbReference>
<proteinExistence type="predicted"/>
<dbReference type="PANTHER" id="PTHR46060">
    <property type="entry name" value="MARINER MOS1 TRANSPOSASE-LIKE PROTEIN"/>
    <property type="match status" value="1"/>
</dbReference>
<name>A0AAV1M8K2_9NEOP</name>
<dbReference type="InterPro" id="IPR052709">
    <property type="entry name" value="Transposase-MT_Hybrid"/>
</dbReference>
<dbReference type="GO" id="GO:0003676">
    <property type="term" value="F:nucleic acid binding"/>
    <property type="evidence" value="ECO:0007669"/>
    <property type="project" value="InterPro"/>
</dbReference>
<dbReference type="AlphaFoldDB" id="A0AAV1M8K2"/>
<dbReference type="EMBL" id="CAVLGL010000159">
    <property type="protein sequence ID" value="CAK1604048.1"/>
    <property type="molecule type" value="Genomic_DNA"/>
</dbReference>
<evidence type="ECO:0000313" key="1">
    <source>
        <dbReference type="EMBL" id="CAK1604048.1"/>
    </source>
</evidence>
<keyword evidence="2" id="KW-1185">Reference proteome</keyword>
<evidence type="ECO:0008006" key="3">
    <source>
        <dbReference type="Google" id="ProtNLM"/>
    </source>
</evidence>
<evidence type="ECO:0000313" key="2">
    <source>
        <dbReference type="Proteomes" id="UP001314205"/>
    </source>
</evidence>
<gene>
    <name evidence="1" type="ORF">PARMNEM_LOCUS22329</name>
</gene>
<dbReference type="Gene3D" id="3.30.420.10">
    <property type="entry name" value="Ribonuclease H-like superfamily/Ribonuclease H"/>
    <property type="match status" value="1"/>
</dbReference>
<reference evidence="1 2" key="1">
    <citation type="submission" date="2023-11" db="EMBL/GenBank/DDBJ databases">
        <authorList>
            <person name="Hedman E."/>
            <person name="Englund M."/>
            <person name="Stromberg M."/>
            <person name="Nyberg Akerstrom W."/>
            <person name="Nylinder S."/>
            <person name="Jareborg N."/>
            <person name="Kallberg Y."/>
            <person name="Kronander E."/>
        </authorList>
    </citation>
    <scope>NUCLEOTIDE SEQUENCE [LARGE SCALE GENOMIC DNA]</scope>
</reference>
<organism evidence="1 2">
    <name type="scientific">Parnassius mnemosyne</name>
    <name type="common">clouded apollo</name>
    <dbReference type="NCBI Taxonomy" id="213953"/>
    <lineage>
        <taxon>Eukaryota</taxon>
        <taxon>Metazoa</taxon>
        <taxon>Ecdysozoa</taxon>
        <taxon>Arthropoda</taxon>
        <taxon>Hexapoda</taxon>
        <taxon>Insecta</taxon>
        <taxon>Pterygota</taxon>
        <taxon>Neoptera</taxon>
        <taxon>Endopterygota</taxon>
        <taxon>Lepidoptera</taxon>
        <taxon>Glossata</taxon>
        <taxon>Ditrysia</taxon>
        <taxon>Papilionoidea</taxon>
        <taxon>Papilionidae</taxon>
        <taxon>Parnassiinae</taxon>
        <taxon>Parnassini</taxon>
        <taxon>Parnassius</taxon>
        <taxon>Driopa</taxon>
    </lineage>
</organism>
<dbReference type="Proteomes" id="UP001314205">
    <property type="component" value="Unassembled WGS sequence"/>
</dbReference>
<protein>
    <recommendedName>
        <fullName evidence="3">Transposase</fullName>
    </recommendedName>
</protein>
<comment type="caution">
    <text evidence="1">The sequence shown here is derived from an EMBL/GenBank/DDBJ whole genome shotgun (WGS) entry which is preliminary data.</text>
</comment>
<accession>A0AAV1M8K2</accession>
<sequence>MVKKWLTEFHCGRKSTEDAERSGRPIEVSSPKTIKKIHDMVLADRRLKVQEIVEAVGISRGSVVSILNNHLGMRKLSARWVPRLLTVDHKRNRVTTSQEGLALFNRNMEEFLHRFVTVDKTWIHHNTPEIKQQSKQWVSKGESAPKKAKVG</sequence>